<dbReference type="EMBL" id="FXYF01000014">
    <property type="protein sequence ID" value="SMX48826.1"/>
    <property type="molecule type" value="Genomic_DNA"/>
</dbReference>
<keyword evidence="3" id="KW-1185">Reference proteome</keyword>
<sequence length="143" mass="15723">MTRHESMTAAEDTALNAAQVLFTANPVFLAPQMKHVLHAQVRILDEVGKFSTAWLQRRQEAAQTMIDAGRRIAMQGSVDPANALKEMVDWQTHSMERLAADAKDCSEMLNRCANALVATETRAKQENPDTMKQVAKSGASEPA</sequence>
<evidence type="ECO:0000313" key="2">
    <source>
        <dbReference type="EMBL" id="SMX48826.1"/>
    </source>
</evidence>
<organism evidence="2 3">
    <name type="scientific">Maliponia aquimaris</name>
    <dbReference type="NCBI Taxonomy" id="1673631"/>
    <lineage>
        <taxon>Bacteria</taxon>
        <taxon>Pseudomonadati</taxon>
        <taxon>Pseudomonadota</taxon>
        <taxon>Alphaproteobacteria</taxon>
        <taxon>Rhodobacterales</taxon>
        <taxon>Paracoccaceae</taxon>
        <taxon>Maliponia</taxon>
    </lineage>
</organism>
<proteinExistence type="predicted"/>
<evidence type="ECO:0008006" key="4">
    <source>
        <dbReference type="Google" id="ProtNLM"/>
    </source>
</evidence>
<dbReference type="OrthoDB" id="8138512at2"/>
<dbReference type="RefSeq" id="WP_094022871.1">
    <property type="nucleotide sequence ID" value="NZ_FXYF01000014.1"/>
</dbReference>
<protein>
    <recommendedName>
        <fullName evidence="4">Phasin protein</fullName>
    </recommendedName>
</protein>
<dbReference type="Proteomes" id="UP000207598">
    <property type="component" value="Unassembled WGS sequence"/>
</dbReference>
<evidence type="ECO:0000256" key="1">
    <source>
        <dbReference type="SAM" id="MobiDB-lite"/>
    </source>
</evidence>
<accession>A0A238L3B5</accession>
<feature type="region of interest" description="Disordered" evidence="1">
    <location>
        <begin position="120"/>
        <end position="143"/>
    </location>
</feature>
<name>A0A238L3B5_9RHOB</name>
<reference evidence="2 3" key="1">
    <citation type="submission" date="2017-05" db="EMBL/GenBank/DDBJ databases">
        <authorList>
            <person name="Song R."/>
            <person name="Chenine A.L."/>
            <person name="Ruprecht R.M."/>
        </authorList>
    </citation>
    <scope>NUCLEOTIDE SEQUENCE [LARGE SCALE GENOMIC DNA]</scope>
    <source>
        <strain evidence="2 3">CECT 8898</strain>
    </source>
</reference>
<dbReference type="AlphaFoldDB" id="A0A238L3B5"/>
<gene>
    <name evidence="2" type="ORF">MAA8898_04124</name>
</gene>
<evidence type="ECO:0000313" key="3">
    <source>
        <dbReference type="Proteomes" id="UP000207598"/>
    </source>
</evidence>